<evidence type="ECO:0000313" key="8">
    <source>
        <dbReference type="EMBL" id="OAG29452.1"/>
    </source>
</evidence>
<dbReference type="EMBL" id="LTDL01000040">
    <property type="protein sequence ID" value="OAG29452.1"/>
    <property type="molecule type" value="Genomic_DNA"/>
</dbReference>
<name>A0A177EE82_9MICR</name>
<evidence type="ECO:0000256" key="3">
    <source>
        <dbReference type="ARBA" id="ARBA00022827"/>
    </source>
</evidence>
<evidence type="ECO:0000259" key="7">
    <source>
        <dbReference type="PROSITE" id="PS51324"/>
    </source>
</evidence>
<keyword evidence="3 6" id="KW-0274">FAD</keyword>
<evidence type="ECO:0000256" key="4">
    <source>
        <dbReference type="ARBA" id="ARBA00023002"/>
    </source>
</evidence>
<proteinExistence type="predicted"/>
<dbReference type="RefSeq" id="XP_067544100.1">
    <property type="nucleotide sequence ID" value="XM_067688003.1"/>
</dbReference>
<evidence type="ECO:0000313" key="9">
    <source>
        <dbReference type="Proteomes" id="UP000185944"/>
    </source>
</evidence>
<dbReference type="GO" id="GO:0016971">
    <property type="term" value="F:flavin-dependent sulfhydryl oxidase activity"/>
    <property type="evidence" value="ECO:0007669"/>
    <property type="project" value="InterPro"/>
</dbReference>
<dbReference type="GO" id="GO:0050660">
    <property type="term" value="F:flavin adenine dinucleotide binding"/>
    <property type="evidence" value="ECO:0007669"/>
    <property type="project" value="TreeGrafter"/>
</dbReference>
<keyword evidence="5" id="KW-1015">Disulfide bond</keyword>
<dbReference type="VEuPathDB" id="MicrosporidiaDB:NEDG_00585"/>
<dbReference type="GeneID" id="93646935"/>
<dbReference type="Proteomes" id="UP000185944">
    <property type="component" value="Unassembled WGS sequence"/>
</dbReference>
<dbReference type="FunFam" id="1.20.120.310:FF:000002">
    <property type="entry name" value="Sulfhydryl oxidase"/>
    <property type="match status" value="1"/>
</dbReference>
<feature type="domain" description="ERV/ALR sulfhydryl oxidase" evidence="7">
    <location>
        <begin position="48"/>
        <end position="148"/>
    </location>
</feature>
<dbReference type="SUPFAM" id="SSF69000">
    <property type="entry name" value="FAD-dependent thiol oxidase"/>
    <property type="match status" value="1"/>
</dbReference>
<dbReference type="OrthoDB" id="59470at2759"/>
<comment type="caution">
    <text evidence="8">The sequence shown here is derived from an EMBL/GenBank/DDBJ whole genome shotgun (WGS) entry which is preliminary data.</text>
</comment>
<keyword evidence="4 6" id="KW-0560">Oxidoreductase</keyword>
<sequence length="153" mass="17856">MRKDALLTRAIVGVVCLWSLLTIYKYMRKHGAQKGKLTETYYTMPSTKEARRAELGRSTWTLLHTIASKYPAYPTREEQTNAIKLIDLMTKMFPCDECRGHFTELVKNFSPKVSSQEEFSEWLCEAHNIVNRRLGKPVFNCKRLDERWDCGCK</sequence>
<evidence type="ECO:0000256" key="2">
    <source>
        <dbReference type="ARBA" id="ARBA00022630"/>
    </source>
</evidence>
<gene>
    <name evidence="8" type="ORF">NEDG_00585</name>
</gene>
<evidence type="ECO:0000256" key="5">
    <source>
        <dbReference type="ARBA" id="ARBA00023157"/>
    </source>
</evidence>
<keyword evidence="6" id="KW-0812">Transmembrane</keyword>
<protein>
    <recommendedName>
        <fullName evidence="6">Sulfhydryl oxidase</fullName>
        <ecNumber evidence="6">1.8.3.2</ecNumber>
    </recommendedName>
</protein>
<dbReference type="EC" id="1.8.3.2" evidence="6"/>
<comment type="catalytic activity">
    <reaction evidence="6">
        <text>2 R'C(R)SH + O2 = R'C(R)S-S(R)CR' + H2O2</text>
        <dbReference type="Rhea" id="RHEA:17357"/>
        <dbReference type="ChEBI" id="CHEBI:15379"/>
        <dbReference type="ChEBI" id="CHEBI:16240"/>
        <dbReference type="ChEBI" id="CHEBI:16520"/>
        <dbReference type="ChEBI" id="CHEBI:17412"/>
        <dbReference type="EC" id="1.8.3.2"/>
    </reaction>
</comment>
<dbReference type="Pfam" id="PF04777">
    <property type="entry name" value="Evr1_Alr"/>
    <property type="match status" value="1"/>
</dbReference>
<dbReference type="AlphaFoldDB" id="A0A177EE82"/>
<dbReference type="PROSITE" id="PS51324">
    <property type="entry name" value="ERV_ALR"/>
    <property type="match status" value="1"/>
</dbReference>
<accession>A0A177EE82</accession>
<dbReference type="InterPro" id="IPR036774">
    <property type="entry name" value="ERV/ALR_sulphydryl_oxid_sf"/>
</dbReference>
<keyword evidence="2 6" id="KW-0285">Flavoprotein</keyword>
<reference evidence="8 9" key="1">
    <citation type="submission" date="2016-02" db="EMBL/GenBank/DDBJ databases">
        <title>Discovery of a natural microsporidian pathogen with a broad tissue tropism in Caenorhabditis elegans.</title>
        <authorList>
            <person name="Luallen R.J."/>
            <person name="Reinke A.W."/>
            <person name="Tong L."/>
            <person name="Botts M.R."/>
            <person name="Felix M.-A."/>
            <person name="Troemel E.R."/>
        </authorList>
    </citation>
    <scope>NUCLEOTIDE SEQUENCE [LARGE SCALE GENOMIC DNA]</scope>
    <source>
        <strain evidence="8 9">JUm2807</strain>
    </source>
</reference>
<comment type="cofactor">
    <cofactor evidence="1 6">
        <name>FAD</name>
        <dbReference type="ChEBI" id="CHEBI:57692"/>
    </cofactor>
</comment>
<feature type="transmembrane region" description="Helical" evidence="6">
    <location>
        <begin position="6"/>
        <end position="27"/>
    </location>
</feature>
<organism evidence="8 9">
    <name type="scientific">Nematocida displodere</name>
    <dbReference type="NCBI Taxonomy" id="1805483"/>
    <lineage>
        <taxon>Eukaryota</taxon>
        <taxon>Fungi</taxon>
        <taxon>Fungi incertae sedis</taxon>
        <taxon>Microsporidia</taxon>
        <taxon>Nematocida</taxon>
    </lineage>
</organism>
<dbReference type="Gene3D" id="1.20.120.310">
    <property type="entry name" value="ERV/ALR sulfhydryl oxidase domain"/>
    <property type="match status" value="1"/>
</dbReference>
<dbReference type="InterPro" id="IPR017905">
    <property type="entry name" value="ERV/ALR_sulphydryl_oxidase"/>
</dbReference>
<keyword evidence="9" id="KW-1185">Reference proteome</keyword>
<dbReference type="InterPro" id="IPR039799">
    <property type="entry name" value="ALR/ERV"/>
</dbReference>
<dbReference type="PANTHER" id="PTHR12645:SF1">
    <property type="entry name" value="FAD-LINKED SULFHYDRYL OXIDASE ERV2"/>
    <property type="match status" value="1"/>
</dbReference>
<dbReference type="PANTHER" id="PTHR12645">
    <property type="entry name" value="ALR/ERV"/>
    <property type="match status" value="1"/>
</dbReference>
<dbReference type="STRING" id="1805483.A0A177EE82"/>
<keyword evidence="6" id="KW-0472">Membrane</keyword>
<evidence type="ECO:0000256" key="1">
    <source>
        <dbReference type="ARBA" id="ARBA00001974"/>
    </source>
</evidence>
<evidence type="ECO:0000256" key="6">
    <source>
        <dbReference type="RuleBase" id="RU371123"/>
    </source>
</evidence>
<dbReference type="GO" id="GO:0005739">
    <property type="term" value="C:mitochondrion"/>
    <property type="evidence" value="ECO:0007669"/>
    <property type="project" value="TreeGrafter"/>
</dbReference>
<keyword evidence="6" id="KW-1133">Transmembrane helix</keyword>